<dbReference type="EMBL" id="LNAM01000197">
    <property type="protein sequence ID" value="KSV57820.1"/>
    <property type="molecule type" value="Genomic_DNA"/>
</dbReference>
<organism evidence="1 2">
    <name type="scientific">Acetivibrio ethanolgignens</name>
    <dbReference type="NCBI Taxonomy" id="290052"/>
    <lineage>
        <taxon>Bacteria</taxon>
        <taxon>Bacillati</taxon>
        <taxon>Bacillota</taxon>
        <taxon>Clostridia</taxon>
        <taxon>Eubacteriales</taxon>
        <taxon>Oscillospiraceae</taxon>
        <taxon>Acetivibrio</taxon>
    </lineage>
</organism>
<dbReference type="Proteomes" id="UP000054874">
    <property type="component" value="Unassembled WGS sequence"/>
</dbReference>
<name>A0A0V8QBE8_9FIRM</name>
<evidence type="ECO:0000313" key="2">
    <source>
        <dbReference type="Proteomes" id="UP000054874"/>
    </source>
</evidence>
<gene>
    <name evidence="1" type="ORF">ASU35_03660</name>
</gene>
<dbReference type="SUPFAM" id="SSF82171">
    <property type="entry name" value="DPP6 N-terminal domain-like"/>
    <property type="match status" value="1"/>
</dbReference>
<evidence type="ECO:0000313" key="1">
    <source>
        <dbReference type="EMBL" id="KSV57820.1"/>
    </source>
</evidence>
<protein>
    <submittedName>
        <fullName evidence="1">Uncharacterized protein</fullName>
    </submittedName>
</protein>
<sequence length="845" mass="95443">MHKRVYKLLILLTVFVAALFFMSGHIKEEEITLENTVKMKEATFPLLYLKSGGYAMNQLHGYSSNIAAGKIRETITPLDSRKTIEIFLEEKGREIKKLKFEVRKPGDIQVLESGLISALEEGDGVKTAKLKLSANLDTSREYALKLTAVTDDGEKLHYYTRIKYYETDFFLKEKLDFVARFHESSMDKKKAASLAAYMEPSKTEDNTSLARVTIHSSLDNLSWGNLEPEVITEIIPSIKEINVETAAVLLDYFVSADTESGQCVYRVKEFYRIRYTSNRIYLLNYERTMEELFDIEKTSVSKSDFKIGIASEENLDLMTNADSTKVAFVREGALWYYSLAENKAVCVFSFLSENGDYLRDAYDQHSIRILNMDDSGNIDFTVYGYMNRGDYEGKTGLVLYHFYADSGRIEERVYIPLEASYQILKEDMEGFSYVSTKGVFYFTVNDRVYSYNIAARRLKTVARKVTEENFTVLEGAGAVAWLDNPEIEKSKSISILDLESDDVTNLSAPEGECIKIFGSMGGSVIFGYVHPEDIFQAENGEEYTPAYELEIADKTGKIQKTYQKKNIYITKAEVKENVARLTRVKKSGDSRYPYREISSDSILSQGGEVLAGVALETRVTEQTKTEYYISLPDTFSMDEQPKVVYTENAILSEDTTLRLPEEEWDIKKYYVYALGEITASYDEPAEAVIEADRQMGVVLNHESLLVWERGGRFNHKTLGHIKQTRTKDGITAKGACLYMLLSNAGVSKDAKALSEDSRSIPEILGDSLLEPINLTGCTLDEMLYFISSGKAVIAMKAENRPVVITAYDESTVTWFEPKEGSVKQSITAAASQFEKAGNIFISYVN</sequence>
<dbReference type="OrthoDB" id="1761263at2"/>
<dbReference type="STRING" id="290052.ASU35_03660"/>
<dbReference type="AlphaFoldDB" id="A0A0V8QBE8"/>
<dbReference type="RefSeq" id="WP_058353875.1">
    <property type="nucleotide sequence ID" value="NZ_CABMMD010000197.1"/>
</dbReference>
<accession>A0A0V8QBE8</accession>
<proteinExistence type="predicted"/>
<comment type="caution">
    <text evidence="1">The sequence shown here is derived from an EMBL/GenBank/DDBJ whole genome shotgun (WGS) entry which is preliminary data.</text>
</comment>
<keyword evidence="2" id="KW-1185">Reference proteome</keyword>
<reference evidence="1 2" key="1">
    <citation type="submission" date="2015-11" db="EMBL/GenBank/DDBJ databases">
        <title>Butyribacter intestini gen. nov., sp. nov., a butyric acid-producing bacterium of the family Lachnospiraceae isolated from the human faeces.</title>
        <authorList>
            <person name="Zou Y."/>
            <person name="Xue W."/>
            <person name="Luo G."/>
            <person name="Lv M."/>
        </authorList>
    </citation>
    <scope>NUCLEOTIDE SEQUENCE [LARGE SCALE GENOMIC DNA]</scope>
    <source>
        <strain evidence="1 2">ACET-33324</strain>
    </source>
</reference>